<reference evidence="6 7" key="1">
    <citation type="submission" date="2018-10" db="EMBL/GenBank/DDBJ databases">
        <title>Sequencing the genomes of 1000 actinobacteria strains.</title>
        <authorList>
            <person name="Klenk H.-P."/>
        </authorList>
    </citation>
    <scope>NUCLEOTIDE SEQUENCE [LARGE SCALE GENOMIC DNA]</scope>
    <source>
        <strain evidence="6 7">DSM 43911</strain>
    </source>
</reference>
<dbReference type="GO" id="GO:0008483">
    <property type="term" value="F:transaminase activity"/>
    <property type="evidence" value="ECO:0007669"/>
    <property type="project" value="UniProtKB-KW"/>
</dbReference>
<comment type="caution">
    <text evidence="6">The sequence shown here is derived from an EMBL/GenBank/DDBJ whole genome shotgun (WGS) entry which is preliminary data.</text>
</comment>
<dbReference type="EMBL" id="RBXR01000001">
    <property type="protein sequence ID" value="RKT74800.1"/>
    <property type="molecule type" value="Genomic_DNA"/>
</dbReference>
<evidence type="ECO:0000256" key="1">
    <source>
        <dbReference type="ARBA" id="ARBA00001933"/>
    </source>
</evidence>
<keyword evidence="3 6" id="KW-0808">Transferase</keyword>
<protein>
    <submittedName>
        <fullName evidence="6">Acetylornithine/succinyldiaminopimelate/putresci ne aminotransferase</fullName>
    </submittedName>
</protein>
<keyword evidence="2 6" id="KW-0032">Aminotransferase</keyword>
<dbReference type="InterPro" id="IPR005814">
    <property type="entry name" value="Aminotrans_3"/>
</dbReference>
<dbReference type="Pfam" id="PF00202">
    <property type="entry name" value="Aminotran_3"/>
    <property type="match status" value="1"/>
</dbReference>
<dbReference type="InterPro" id="IPR015424">
    <property type="entry name" value="PyrdxlP-dep_Trfase"/>
</dbReference>
<name>A0A495XK25_9PSEU</name>
<dbReference type="Proteomes" id="UP000272729">
    <property type="component" value="Unassembled WGS sequence"/>
</dbReference>
<evidence type="ECO:0000256" key="3">
    <source>
        <dbReference type="ARBA" id="ARBA00022679"/>
    </source>
</evidence>
<dbReference type="RefSeq" id="WP_121229856.1">
    <property type="nucleotide sequence ID" value="NZ_JBIUBA010000061.1"/>
</dbReference>
<dbReference type="InterPro" id="IPR015422">
    <property type="entry name" value="PyrdxlP-dep_Trfase_small"/>
</dbReference>
<evidence type="ECO:0000313" key="7">
    <source>
        <dbReference type="Proteomes" id="UP000272729"/>
    </source>
</evidence>
<comment type="similarity">
    <text evidence="5">Belongs to the class-III pyridoxal-phosphate-dependent aminotransferase family.</text>
</comment>
<dbReference type="PANTHER" id="PTHR11986:SF79">
    <property type="entry name" value="ACETYLORNITHINE AMINOTRANSFERASE, MITOCHONDRIAL"/>
    <property type="match status" value="1"/>
</dbReference>
<evidence type="ECO:0000256" key="4">
    <source>
        <dbReference type="ARBA" id="ARBA00022898"/>
    </source>
</evidence>
<organism evidence="6 7">
    <name type="scientific">Saccharothrix variisporea</name>
    <dbReference type="NCBI Taxonomy" id="543527"/>
    <lineage>
        <taxon>Bacteria</taxon>
        <taxon>Bacillati</taxon>
        <taxon>Actinomycetota</taxon>
        <taxon>Actinomycetes</taxon>
        <taxon>Pseudonocardiales</taxon>
        <taxon>Pseudonocardiaceae</taxon>
        <taxon>Saccharothrix</taxon>
    </lineage>
</organism>
<dbReference type="Gene3D" id="3.40.640.10">
    <property type="entry name" value="Type I PLP-dependent aspartate aminotransferase-like (Major domain)"/>
    <property type="match status" value="1"/>
</dbReference>
<dbReference type="PANTHER" id="PTHR11986">
    <property type="entry name" value="AMINOTRANSFERASE CLASS III"/>
    <property type="match status" value="1"/>
</dbReference>
<accession>A0A495XK25</accession>
<comment type="cofactor">
    <cofactor evidence="1">
        <name>pyridoxal 5'-phosphate</name>
        <dbReference type="ChEBI" id="CHEBI:597326"/>
    </cofactor>
</comment>
<keyword evidence="4 5" id="KW-0663">Pyridoxal phosphate</keyword>
<proteinExistence type="inferred from homology"/>
<dbReference type="InterPro" id="IPR050103">
    <property type="entry name" value="Class-III_PLP-dep_AT"/>
</dbReference>
<dbReference type="GO" id="GO:0030170">
    <property type="term" value="F:pyridoxal phosphate binding"/>
    <property type="evidence" value="ECO:0007669"/>
    <property type="project" value="InterPro"/>
</dbReference>
<gene>
    <name evidence="6" type="ORF">DFJ66_8171</name>
</gene>
<keyword evidence="7" id="KW-1185">Reference proteome</keyword>
<evidence type="ECO:0000313" key="6">
    <source>
        <dbReference type="EMBL" id="RKT74800.1"/>
    </source>
</evidence>
<evidence type="ECO:0000256" key="5">
    <source>
        <dbReference type="RuleBase" id="RU003560"/>
    </source>
</evidence>
<dbReference type="OrthoDB" id="9801052at2"/>
<dbReference type="AlphaFoldDB" id="A0A495XK25"/>
<dbReference type="InterPro" id="IPR015421">
    <property type="entry name" value="PyrdxlP-dep_Trfase_major"/>
</dbReference>
<dbReference type="Gene3D" id="3.90.1150.10">
    <property type="entry name" value="Aspartate Aminotransferase, domain 1"/>
    <property type="match status" value="1"/>
</dbReference>
<evidence type="ECO:0000256" key="2">
    <source>
        <dbReference type="ARBA" id="ARBA00022576"/>
    </source>
</evidence>
<sequence>MTTDMALEPAEAHLRGLLSQLGLDAEYVRAEADTLWWRTAAGDVPVDDFVGGYGSLVLGHNHPAVLARARELLDEQVPVHAQFSYHPYANDLALALNRVLWREFGVDRPYSAIFANTGAEAVEVALKHAGMARGAKVAALREEIESHLADADPDLARRAREHNEGRFDVPPVFLALEGAFHGKLAASVQLTHNTAYRLPFRGLGAQARFVPADGIAKAVKAERTTVLDVVDGRLTERDLPVIAAFFVEPLQGEGGINLLDADAAAQLRATADAVGFPVVVDEIQTGFGRTGTFHAAAHLGLLGDYVLLGKALGGGLAKASVTLIRQDHYLPDFELLHSSTFAKDAFSCHIGARVVELLEADDGAAYTRATERGEALTRALRAVADEFPTVVADVRGLGLMQGLEFRDQSSGTGAVADLARTGLLGYVVAGHLLREHHVRVFPTASASHTLRFEPSIGITDKAIARLTEGLRAVCTALRDHPDTLLPPG</sequence>
<dbReference type="GO" id="GO:0042802">
    <property type="term" value="F:identical protein binding"/>
    <property type="evidence" value="ECO:0007669"/>
    <property type="project" value="TreeGrafter"/>
</dbReference>
<dbReference type="SUPFAM" id="SSF53383">
    <property type="entry name" value="PLP-dependent transferases"/>
    <property type="match status" value="1"/>
</dbReference>